<comment type="similarity">
    <text evidence="2">Belongs to the UPF0719 family.</text>
</comment>
<evidence type="ECO:0000256" key="4">
    <source>
        <dbReference type="ARBA" id="ARBA00022692"/>
    </source>
</evidence>
<dbReference type="EMBL" id="BAOS01000004">
    <property type="protein sequence ID" value="GAX59713.1"/>
    <property type="molecule type" value="Genomic_DNA"/>
</dbReference>
<name>A0A286TV14_9BACT</name>
<dbReference type="InterPro" id="IPR007140">
    <property type="entry name" value="DUF350"/>
</dbReference>
<feature type="transmembrane region" description="Helical" evidence="7">
    <location>
        <begin position="48"/>
        <end position="69"/>
    </location>
</feature>
<comment type="caution">
    <text evidence="8">The sequence shown here is derived from an EMBL/GenBank/DDBJ whole genome shotgun (WGS) entry which is preliminary data.</text>
</comment>
<organism evidence="8 9">
    <name type="scientific">Candidatus Scalindua japonica</name>
    <dbReference type="NCBI Taxonomy" id="1284222"/>
    <lineage>
        <taxon>Bacteria</taxon>
        <taxon>Pseudomonadati</taxon>
        <taxon>Planctomycetota</taxon>
        <taxon>Candidatus Brocadiia</taxon>
        <taxon>Candidatus Brocadiales</taxon>
        <taxon>Candidatus Scalinduaceae</taxon>
        <taxon>Candidatus Scalindua</taxon>
    </lineage>
</organism>
<keyword evidence="9" id="KW-1185">Reference proteome</keyword>
<feature type="transmembrane region" description="Helical" evidence="7">
    <location>
        <begin position="81"/>
        <end position="99"/>
    </location>
</feature>
<feature type="transmembrane region" description="Helical" evidence="7">
    <location>
        <begin position="189"/>
        <end position="206"/>
    </location>
</feature>
<dbReference type="AlphaFoldDB" id="A0A286TV14"/>
<feature type="transmembrane region" description="Helical" evidence="7">
    <location>
        <begin position="146"/>
        <end position="168"/>
    </location>
</feature>
<reference evidence="9" key="1">
    <citation type="journal article" date="2017" name="Environ. Microbiol. Rep.">
        <title>Genetic Diversity of Marine Anaerobic Ammonium-Oxidizing Bacteria as Revealed by Genomic and Proteomic Analyses of 'Candidatus Scalindua japonica'.</title>
        <authorList>
            <person name="Oshiki M."/>
            <person name="Mizuto K."/>
            <person name="Kimura Z."/>
            <person name="Kindaichi T."/>
            <person name="Satoh H."/>
            <person name="Okabe S."/>
        </authorList>
    </citation>
    <scope>NUCLEOTIDE SEQUENCE [LARGE SCALE GENOMIC DNA]</scope>
    <source>
        <strain evidence="9">husup-a2</strain>
    </source>
</reference>
<evidence type="ECO:0000256" key="3">
    <source>
        <dbReference type="ARBA" id="ARBA00022475"/>
    </source>
</evidence>
<evidence type="ECO:0000256" key="7">
    <source>
        <dbReference type="SAM" id="Phobius"/>
    </source>
</evidence>
<sequence length="281" mass="30476">MHFDNLISAIIYLVCCYFLFWLGKLAYDTIHRDVNVKDELVKKDNCAFALSLVGYYLGLVFAIGGVVVGESAGMLADLIDIFIYGPIAIILLNISTFINDKVILYQFNNKKEIIGDQNTGTGAVELAIYLATGMIIFGSISGEGGGIVTLLAFWAIGQVSFIITGYVYNLITPYCIHEEIEKDNAAAGVCYAGAIVGIANIVRHAIGEDFTSWGDSLLTLGCFFGFGIALLPLIRLFTDKVLLPGAKLTDEIVNQEKPNLGAAFISAFSYIGSSFLITWCL</sequence>
<comment type="subcellular location">
    <subcellularLocation>
        <location evidence="1">Cell membrane</location>
        <topology evidence="1">Multi-pass membrane protein</topology>
    </subcellularLocation>
</comment>
<keyword evidence="3" id="KW-1003">Cell membrane</keyword>
<feature type="transmembrane region" description="Helical" evidence="7">
    <location>
        <begin position="218"/>
        <end position="238"/>
    </location>
</feature>
<dbReference type="OrthoDB" id="5416313at2"/>
<dbReference type="GO" id="GO:0005886">
    <property type="term" value="C:plasma membrane"/>
    <property type="evidence" value="ECO:0007669"/>
    <property type="project" value="UniProtKB-SubCell"/>
</dbReference>
<feature type="transmembrane region" description="Helical" evidence="7">
    <location>
        <begin position="259"/>
        <end position="279"/>
    </location>
</feature>
<evidence type="ECO:0000256" key="5">
    <source>
        <dbReference type="ARBA" id="ARBA00022989"/>
    </source>
</evidence>
<dbReference type="PANTHER" id="PTHR40043">
    <property type="entry name" value="UPF0719 INNER MEMBRANE PROTEIN YJFL"/>
    <property type="match status" value="1"/>
</dbReference>
<dbReference type="Pfam" id="PF03994">
    <property type="entry name" value="DUF350"/>
    <property type="match status" value="2"/>
</dbReference>
<keyword evidence="4 7" id="KW-0812">Transmembrane</keyword>
<dbReference type="PANTHER" id="PTHR40043:SF1">
    <property type="entry name" value="UPF0719 INNER MEMBRANE PROTEIN YJFL"/>
    <property type="match status" value="1"/>
</dbReference>
<proteinExistence type="inferred from homology"/>
<keyword evidence="6 7" id="KW-0472">Membrane</keyword>
<evidence type="ECO:0000313" key="9">
    <source>
        <dbReference type="Proteomes" id="UP000218542"/>
    </source>
</evidence>
<evidence type="ECO:0000256" key="1">
    <source>
        <dbReference type="ARBA" id="ARBA00004651"/>
    </source>
</evidence>
<dbReference type="RefSeq" id="WP_096892845.1">
    <property type="nucleotide sequence ID" value="NZ_BAOS01000004.1"/>
</dbReference>
<evidence type="ECO:0008006" key="10">
    <source>
        <dbReference type="Google" id="ProtNLM"/>
    </source>
</evidence>
<evidence type="ECO:0000313" key="8">
    <source>
        <dbReference type="EMBL" id="GAX59713.1"/>
    </source>
</evidence>
<protein>
    <recommendedName>
        <fullName evidence="10">DUF350 domain-containing protein</fullName>
    </recommendedName>
</protein>
<keyword evidence="5 7" id="KW-1133">Transmembrane helix</keyword>
<evidence type="ECO:0000256" key="6">
    <source>
        <dbReference type="ARBA" id="ARBA00023136"/>
    </source>
</evidence>
<dbReference type="Proteomes" id="UP000218542">
    <property type="component" value="Unassembled WGS sequence"/>
</dbReference>
<accession>A0A286TV14</accession>
<feature type="transmembrane region" description="Helical" evidence="7">
    <location>
        <begin position="6"/>
        <end position="27"/>
    </location>
</feature>
<feature type="transmembrane region" description="Helical" evidence="7">
    <location>
        <begin position="120"/>
        <end position="140"/>
    </location>
</feature>
<evidence type="ECO:0000256" key="2">
    <source>
        <dbReference type="ARBA" id="ARBA00005779"/>
    </source>
</evidence>
<gene>
    <name evidence="8" type="ORF">SCALIN_C04_0201</name>
</gene>